<proteinExistence type="predicted"/>
<feature type="transmembrane region" description="Helical" evidence="5">
    <location>
        <begin position="79"/>
        <end position="100"/>
    </location>
</feature>
<feature type="domain" description="Nodulin-like" evidence="6">
    <location>
        <begin position="14"/>
        <end position="112"/>
    </location>
</feature>
<gene>
    <name evidence="7" type="ORF">QJS04_geneDACA003748</name>
</gene>
<keyword evidence="3 5" id="KW-1133">Transmembrane helix</keyword>
<dbReference type="InterPro" id="IPR036259">
    <property type="entry name" value="MFS_trans_sf"/>
</dbReference>
<reference evidence="7" key="1">
    <citation type="journal article" date="2023" name="Nat. Commun.">
        <title>Diploid and tetraploid genomes of Acorus and the evolution of monocots.</title>
        <authorList>
            <person name="Ma L."/>
            <person name="Liu K.W."/>
            <person name="Li Z."/>
            <person name="Hsiao Y.Y."/>
            <person name="Qi Y."/>
            <person name="Fu T."/>
            <person name="Tang G.D."/>
            <person name="Zhang D."/>
            <person name="Sun W.H."/>
            <person name="Liu D.K."/>
            <person name="Li Y."/>
            <person name="Chen G.Z."/>
            <person name="Liu X.D."/>
            <person name="Liao X.Y."/>
            <person name="Jiang Y.T."/>
            <person name="Yu X."/>
            <person name="Hao Y."/>
            <person name="Huang J."/>
            <person name="Zhao X.W."/>
            <person name="Ke S."/>
            <person name="Chen Y.Y."/>
            <person name="Wu W.L."/>
            <person name="Hsu J.L."/>
            <person name="Lin Y.F."/>
            <person name="Huang M.D."/>
            <person name="Li C.Y."/>
            <person name="Huang L."/>
            <person name="Wang Z.W."/>
            <person name="Zhao X."/>
            <person name="Zhong W.Y."/>
            <person name="Peng D.H."/>
            <person name="Ahmad S."/>
            <person name="Lan S."/>
            <person name="Zhang J.S."/>
            <person name="Tsai W.C."/>
            <person name="Van de Peer Y."/>
            <person name="Liu Z.J."/>
        </authorList>
    </citation>
    <scope>NUCLEOTIDE SEQUENCE</scope>
    <source>
        <strain evidence="7">SCP</strain>
    </source>
</reference>
<evidence type="ECO:0000313" key="7">
    <source>
        <dbReference type="EMBL" id="KAK1276912.1"/>
    </source>
</evidence>
<evidence type="ECO:0000313" key="8">
    <source>
        <dbReference type="Proteomes" id="UP001179952"/>
    </source>
</evidence>
<dbReference type="PANTHER" id="PTHR21576:SF154">
    <property type="entry name" value="OS04G0502800 PROTEIN"/>
    <property type="match status" value="1"/>
</dbReference>
<evidence type="ECO:0000259" key="6">
    <source>
        <dbReference type="Pfam" id="PF06813"/>
    </source>
</evidence>
<dbReference type="Proteomes" id="UP001179952">
    <property type="component" value="Unassembled WGS sequence"/>
</dbReference>
<dbReference type="EMBL" id="JAUJYN010000003">
    <property type="protein sequence ID" value="KAK1276912.1"/>
    <property type="molecule type" value="Genomic_DNA"/>
</dbReference>
<evidence type="ECO:0000256" key="4">
    <source>
        <dbReference type="ARBA" id="ARBA00023136"/>
    </source>
</evidence>
<keyword evidence="4 5" id="KW-0472">Membrane</keyword>
<evidence type="ECO:0000256" key="1">
    <source>
        <dbReference type="ARBA" id="ARBA00004141"/>
    </source>
</evidence>
<comment type="caution">
    <text evidence="7">The sequence shown here is derived from an EMBL/GenBank/DDBJ whole genome shotgun (WGS) entry which is preliminary data.</text>
</comment>
<sequence>MSRAVAVKAGSRPPWVGLAAAVWVQVAGGSGYNFPLYSHALKSVLGYNQQQVTMLGVANDVGENFGLIPGVICNRLPPWVLLLIGSVSCFLGYGVLWLAVSGTVQSPPLWLVPEHAVPPNLLLRHRRSLCRSITDPDPTIGDHELPPPLPEQHELPLIPLQRRRPPPIARPPPLHHHKRPPLVLLLLLIRASPSDQPAHDIDEAHEEALKKPPLFLLLVVGEVENEEAMLGDGDADAEEERVVEVLDVVLLQLVVGEGEAVLIDQGRVQACL</sequence>
<dbReference type="GO" id="GO:0016020">
    <property type="term" value="C:membrane"/>
    <property type="evidence" value="ECO:0007669"/>
    <property type="project" value="UniProtKB-SubCell"/>
</dbReference>
<reference evidence="7" key="2">
    <citation type="submission" date="2023-06" db="EMBL/GenBank/DDBJ databases">
        <authorList>
            <person name="Ma L."/>
            <person name="Liu K.-W."/>
            <person name="Li Z."/>
            <person name="Hsiao Y.-Y."/>
            <person name="Qi Y."/>
            <person name="Fu T."/>
            <person name="Tang G."/>
            <person name="Zhang D."/>
            <person name="Sun W.-H."/>
            <person name="Liu D.-K."/>
            <person name="Li Y."/>
            <person name="Chen G.-Z."/>
            <person name="Liu X.-D."/>
            <person name="Liao X.-Y."/>
            <person name="Jiang Y.-T."/>
            <person name="Yu X."/>
            <person name="Hao Y."/>
            <person name="Huang J."/>
            <person name="Zhao X.-W."/>
            <person name="Ke S."/>
            <person name="Chen Y.-Y."/>
            <person name="Wu W.-L."/>
            <person name="Hsu J.-L."/>
            <person name="Lin Y.-F."/>
            <person name="Huang M.-D."/>
            <person name="Li C.-Y."/>
            <person name="Huang L."/>
            <person name="Wang Z.-W."/>
            <person name="Zhao X."/>
            <person name="Zhong W.-Y."/>
            <person name="Peng D.-H."/>
            <person name="Ahmad S."/>
            <person name="Lan S."/>
            <person name="Zhang J.-S."/>
            <person name="Tsai W.-C."/>
            <person name="Van De Peer Y."/>
            <person name="Liu Z.-J."/>
        </authorList>
    </citation>
    <scope>NUCLEOTIDE SEQUENCE</scope>
    <source>
        <strain evidence="7">SCP</strain>
        <tissue evidence="7">Leaves</tissue>
    </source>
</reference>
<keyword evidence="8" id="KW-1185">Reference proteome</keyword>
<evidence type="ECO:0000256" key="5">
    <source>
        <dbReference type="SAM" id="Phobius"/>
    </source>
</evidence>
<comment type="subcellular location">
    <subcellularLocation>
        <location evidence="1">Membrane</location>
        <topology evidence="1">Multi-pass membrane protein</topology>
    </subcellularLocation>
</comment>
<organism evidence="7 8">
    <name type="scientific">Acorus gramineus</name>
    <name type="common">Dwarf sweet flag</name>
    <dbReference type="NCBI Taxonomy" id="55184"/>
    <lineage>
        <taxon>Eukaryota</taxon>
        <taxon>Viridiplantae</taxon>
        <taxon>Streptophyta</taxon>
        <taxon>Embryophyta</taxon>
        <taxon>Tracheophyta</taxon>
        <taxon>Spermatophyta</taxon>
        <taxon>Magnoliopsida</taxon>
        <taxon>Liliopsida</taxon>
        <taxon>Acoraceae</taxon>
        <taxon>Acorus</taxon>
    </lineage>
</organism>
<keyword evidence="2 5" id="KW-0812">Transmembrane</keyword>
<protein>
    <recommendedName>
        <fullName evidence="6">Nodulin-like domain-containing protein</fullName>
    </recommendedName>
</protein>
<dbReference type="Pfam" id="PF06813">
    <property type="entry name" value="Nodulin-like"/>
    <property type="match status" value="1"/>
</dbReference>
<dbReference type="InterPro" id="IPR010658">
    <property type="entry name" value="Nodulin-like"/>
</dbReference>
<evidence type="ECO:0000256" key="3">
    <source>
        <dbReference type="ARBA" id="ARBA00022989"/>
    </source>
</evidence>
<name>A0AAV9BKM9_ACOGR</name>
<dbReference type="AlphaFoldDB" id="A0AAV9BKM9"/>
<dbReference type="PANTHER" id="PTHR21576">
    <property type="entry name" value="UNCHARACTERIZED NODULIN-LIKE PROTEIN"/>
    <property type="match status" value="1"/>
</dbReference>
<accession>A0AAV9BKM9</accession>
<dbReference type="SUPFAM" id="SSF103473">
    <property type="entry name" value="MFS general substrate transporter"/>
    <property type="match status" value="1"/>
</dbReference>
<evidence type="ECO:0000256" key="2">
    <source>
        <dbReference type="ARBA" id="ARBA00022692"/>
    </source>
</evidence>